<comment type="caution">
    <text evidence="2">The sequence shown here is derived from an EMBL/GenBank/DDBJ whole genome shotgun (WGS) entry which is preliminary data.</text>
</comment>
<dbReference type="AlphaFoldDB" id="A0A9D0ZIL8"/>
<dbReference type="InterPro" id="IPR010982">
    <property type="entry name" value="Lambda_DNA-bd_dom_sf"/>
</dbReference>
<sequence>MAIGERIRFFRNLRGMTQKYLGIQVGFPEKTADIRMAQYESGSRTPKADLTNTLATVLEVSPQALTVPDIDSYIGLIHTLFTLEDLYGMRAERVNGEIHLCFDENKPTTSKSAFAMLAAWAEQAEKYRNGEITKEQYDSWRYTFPEQDTTQKWAKVPSKEVNDTMVEAFKDKLK</sequence>
<proteinExistence type="predicted"/>
<gene>
    <name evidence="2" type="ORF">IAD32_07300</name>
</gene>
<dbReference type="EMBL" id="DVFW01000034">
    <property type="protein sequence ID" value="HIQ81070.1"/>
    <property type="molecule type" value="Genomic_DNA"/>
</dbReference>
<dbReference type="PROSITE" id="PS50943">
    <property type="entry name" value="HTH_CROC1"/>
    <property type="match status" value="1"/>
</dbReference>
<reference evidence="2" key="2">
    <citation type="journal article" date="2021" name="PeerJ">
        <title>Extensive microbial diversity within the chicken gut microbiome revealed by metagenomics and culture.</title>
        <authorList>
            <person name="Gilroy R."/>
            <person name="Ravi A."/>
            <person name="Getino M."/>
            <person name="Pursley I."/>
            <person name="Horton D.L."/>
            <person name="Alikhan N.F."/>
            <person name="Baker D."/>
            <person name="Gharbi K."/>
            <person name="Hall N."/>
            <person name="Watson M."/>
            <person name="Adriaenssens E.M."/>
            <person name="Foster-Nyarko E."/>
            <person name="Jarju S."/>
            <person name="Secka A."/>
            <person name="Antonio M."/>
            <person name="Oren A."/>
            <person name="Chaudhuri R.R."/>
            <person name="La Ragione R."/>
            <person name="Hildebrand F."/>
            <person name="Pallen M.J."/>
        </authorList>
    </citation>
    <scope>NUCLEOTIDE SEQUENCE</scope>
    <source>
        <strain evidence="2">ChiSjej1B19-3389</strain>
    </source>
</reference>
<feature type="domain" description="HTH cro/C1-type" evidence="1">
    <location>
        <begin position="7"/>
        <end position="65"/>
    </location>
</feature>
<dbReference type="GO" id="GO:0003677">
    <property type="term" value="F:DNA binding"/>
    <property type="evidence" value="ECO:0007669"/>
    <property type="project" value="InterPro"/>
</dbReference>
<reference evidence="2" key="1">
    <citation type="submission" date="2020-10" db="EMBL/GenBank/DDBJ databases">
        <authorList>
            <person name="Gilroy R."/>
        </authorList>
    </citation>
    <scope>NUCLEOTIDE SEQUENCE</scope>
    <source>
        <strain evidence="2">ChiSjej1B19-3389</strain>
    </source>
</reference>
<accession>A0A9D0ZIL8</accession>
<protein>
    <submittedName>
        <fullName evidence="2">Helix-turn-helix transcriptional regulator</fullName>
    </submittedName>
</protein>
<dbReference type="InterPro" id="IPR001387">
    <property type="entry name" value="Cro/C1-type_HTH"/>
</dbReference>
<dbReference type="SMART" id="SM00530">
    <property type="entry name" value="HTH_XRE"/>
    <property type="match status" value="1"/>
</dbReference>
<dbReference type="Proteomes" id="UP000886787">
    <property type="component" value="Unassembled WGS sequence"/>
</dbReference>
<dbReference type="SUPFAM" id="SSF47413">
    <property type="entry name" value="lambda repressor-like DNA-binding domains"/>
    <property type="match status" value="1"/>
</dbReference>
<evidence type="ECO:0000259" key="1">
    <source>
        <dbReference type="PROSITE" id="PS50943"/>
    </source>
</evidence>
<name>A0A9D0ZIL8_9FIRM</name>
<organism evidence="2 3">
    <name type="scientific">Candidatus Scatavimonas merdigallinarum</name>
    <dbReference type="NCBI Taxonomy" id="2840914"/>
    <lineage>
        <taxon>Bacteria</taxon>
        <taxon>Bacillati</taxon>
        <taxon>Bacillota</taxon>
        <taxon>Clostridia</taxon>
        <taxon>Eubacteriales</taxon>
        <taxon>Oscillospiraceae</taxon>
        <taxon>Oscillospiraceae incertae sedis</taxon>
        <taxon>Candidatus Scatavimonas</taxon>
    </lineage>
</organism>
<evidence type="ECO:0000313" key="2">
    <source>
        <dbReference type="EMBL" id="HIQ81070.1"/>
    </source>
</evidence>
<dbReference type="Gene3D" id="1.10.260.40">
    <property type="entry name" value="lambda repressor-like DNA-binding domains"/>
    <property type="match status" value="1"/>
</dbReference>
<dbReference type="CDD" id="cd00093">
    <property type="entry name" value="HTH_XRE"/>
    <property type="match status" value="1"/>
</dbReference>
<evidence type="ECO:0000313" key="3">
    <source>
        <dbReference type="Proteomes" id="UP000886787"/>
    </source>
</evidence>